<dbReference type="InterPro" id="IPR027417">
    <property type="entry name" value="P-loop_NTPase"/>
</dbReference>
<dbReference type="EMBL" id="JAUSUV010000017">
    <property type="protein sequence ID" value="MDQ0418718.1"/>
    <property type="molecule type" value="Genomic_DNA"/>
</dbReference>
<evidence type="ECO:0000259" key="1">
    <source>
        <dbReference type="Pfam" id="PF12696"/>
    </source>
</evidence>
<evidence type="ECO:0000313" key="3">
    <source>
        <dbReference type="Proteomes" id="UP001238450"/>
    </source>
</evidence>
<dbReference type="Gene3D" id="3.40.50.300">
    <property type="entry name" value="P-loop containing nucleotide triphosphate hydrolases"/>
    <property type="match status" value="1"/>
</dbReference>
<feature type="domain" description="TraD/TraG TraM recognition site" evidence="1">
    <location>
        <begin position="259"/>
        <end position="343"/>
    </location>
</feature>
<proteinExistence type="predicted"/>
<accession>A0AAJ1WTS5</accession>
<dbReference type="Pfam" id="PF12696">
    <property type="entry name" value="TraG-D_C"/>
    <property type="match status" value="1"/>
</dbReference>
<reference evidence="2 3" key="1">
    <citation type="submission" date="2023-07" db="EMBL/GenBank/DDBJ databases">
        <title>Genomic Encyclopedia of Type Strains, Phase IV (KMG-IV): sequencing the most valuable type-strain genomes for metagenomic binning, comparative biology and taxonomic classification.</title>
        <authorList>
            <person name="Goeker M."/>
        </authorList>
    </citation>
    <scope>NUCLEOTIDE SEQUENCE [LARGE SCALE GENOMIC DNA]</scope>
    <source>
        <strain evidence="2 3">DSM 46876</strain>
    </source>
</reference>
<dbReference type="GO" id="GO:0016020">
    <property type="term" value="C:membrane"/>
    <property type="evidence" value="ECO:0007669"/>
    <property type="project" value="InterPro"/>
</dbReference>
<dbReference type="CDD" id="cd01127">
    <property type="entry name" value="TrwB_TraG_TraD_VirD4"/>
    <property type="match status" value="1"/>
</dbReference>
<dbReference type="Proteomes" id="UP001238450">
    <property type="component" value="Unassembled WGS sequence"/>
</dbReference>
<dbReference type="SUPFAM" id="SSF52540">
    <property type="entry name" value="P-loop containing nucleoside triphosphate hydrolases"/>
    <property type="match status" value="1"/>
</dbReference>
<organism evidence="2 3">
    <name type="scientific">Croceifilum oryzae</name>
    <dbReference type="NCBI Taxonomy" id="1553429"/>
    <lineage>
        <taxon>Bacteria</taxon>
        <taxon>Bacillati</taxon>
        <taxon>Bacillota</taxon>
        <taxon>Bacilli</taxon>
        <taxon>Bacillales</taxon>
        <taxon>Thermoactinomycetaceae</taxon>
        <taxon>Croceifilum</taxon>
    </lineage>
</organism>
<gene>
    <name evidence="2" type="ORF">J2Z48_002922</name>
</gene>
<name>A0AAJ1WTS5_9BACL</name>
<dbReference type="RefSeq" id="WP_307254627.1">
    <property type="nucleotide sequence ID" value="NZ_JAUSUV010000017.1"/>
</dbReference>
<comment type="caution">
    <text evidence="2">The sequence shown here is derived from an EMBL/GenBank/DDBJ whole genome shotgun (WGS) entry which is preliminary data.</text>
</comment>
<sequence length="395" mass="45200">MSTYQNWIDMIYASDDRDNNSFWIVNEKMLLSEVMDHLSKRGEIGTFEDMKVALYEWSKPDNIDQLLFFPSDAFNVMDDRVKKTVWTNLSVTLRLLGDIAQVDQDDFADTGASGLILGWDEISSRLITLDGNHQGHTLVNGGPGSGKTTTYVIPNIVFEQKRSLIVFGHGEIFDITKEIKEKQGYQVISFDFHDGYQFENPNQVKEILEEIFRQSRNDKVFYYIGIPMNRIESSYLKEAISSLLMEVLSEDVPVRRNSIHLIFDESPYYIDYSQLSDMLPLCASHKIQVSLVIQNLSQLHVNLSKDKVEALLSNLQNHVITGLVGTQEEIQLYKSLIGVYVYQNSEGKWIETDKNHQSLCYLPVGKSLFLKMGSEMMEISQVVYQGGDSGFSKRY</sequence>
<protein>
    <recommendedName>
        <fullName evidence="1">TraD/TraG TraM recognition site domain-containing protein</fullName>
    </recommendedName>
</protein>
<dbReference type="InterPro" id="IPR003688">
    <property type="entry name" value="TraG/VirD4"/>
</dbReference>
<dbReference type="Pfam" id="PF02534">
    <property type="entry name" value="T4SS-DNA_transf"/>
    <property type="match status" value="1"/>
</dbReference>
<dbReference type="AlphaFoldDB" id="A0AAJ1WTS5"/>
<keyword evidence="3" id="KW-1185">Reference proteome</keyword>
<evidence type="ECO:0000313" key="2">
    <source>
        <dbReference type="EMBL" id="MDQ0418718.1"/>
    </source>
</evidence>
<dbReference type="InterPro" id="IPR032689">
    <property type="entry name" value="TraG-D_C"/>
</dbReference>